<accession>A0A1T3MGB9</accession>
<sequence length="93" mass="11324">MLDWILVNQIQLLNEKKLSFRNFFKNRFIIFKIKFQTYNNPPPAPLSKLFIKNYTVILLMWVFSTNFEKRDSVEIILLLRNQKNCRKKSNLKK</sequence>
<protein>
    <submittedName>
        <fullName evidence="1">Uncharacterized protein</fullName>
    </submittedName>
</protein>
<name>A0A1T3MGB9_9FLAO</name>
<evidence type="ECO:0000313" key="1">
    <source>
        <dbReference type="EMBL" id="OPC63479.1"/>
    </source>
</evidence>
<dbReference type="EMBL" id="MAHX01000016">
    <property type="protein sequence ID" value="OPC63479.1"/>
    <property type="molecule type" value="Genomic_DNA"/>
</dbReference>
<gene>
    <name evidence="1" type="ORF">BAZ10_05175</name>
</gene>
<keyword evidence="2" id="KW-1185">Reference proteome</keyword>
<dbReference type="AlphaFoldDB" id="A0A1T3MGB9"/>
<organism evidence="1 2">
    <name type="scientific">Elizabethkingia occulta</name>
    <dbReference type="NCBI Taxonomy" id="1867263"/>
    <lineage>
        <taxon>Bacteria</taxon>
        <taxon>Pseudomonadati</taxon>
        <taxon>Bacteroidota</taxon>
        <taxon>Flavobacteriia</taxon>
        <taxon>Flavobacteriales</taxon>
        <taxon>Weeksellaceae</taxon>
        <taxon>Elizabethkingia</taxon>
    </lineage>
</organism>
<dbReference type="Proteomes" id="UP000190813">
    <property type="component" value="Unassembled WGS sequence"/>
</dbReference>
<comment type="caution">
    <text evidence="1">The sequence shown here is derived from an EMBL/GenBank/DDBJ whole genome shotgun (WGS) entry which is preliminary data.</text>
</comment>
<reference evidence="1 2" key="1">
    <citation type="submission" date="2016-06" db="EMBL/GenBank/DDBJ databases">
        <title>Revisiting the taxonomy of the Elizabethkingia Genus based on Whole-Genome Sequencing, Optical Mapping, and MALDI-TOF.</title>
        <authorList>
            <person name="Nicholson A.C."/>
        </authorList>
    </citation>
    <scope>NUCLEOTIDE SEQUENCE [LARGE SCALE GENOMIC DNA]</scope>
    <source>
        <strain evidence="1 2">G4070</strain>
    </source>
</reference>
<proteinExistence type="predicted"/>
<evidence type="ECO:0000313" key="2">
    <source>
        <dbReference type="Proteomes" id="UP000190813"/>
    </source>
</evidence>